<organism evidence="2 3">
    <name type="scientific">Plectosphaerella cucumerina</name>
    <dbReference type="NCBI Taxonomy" id="40658"/>
    <lineage>
        <taxon>Eukaryota</taxon>
        <taxon>Fungi</taxon>
        <taxon>Dikarya</taxon>
        <taxon>Ascomycota</taxon>
        <taxon>Pezizomycotina</taxon>
        <taxon>Sordariomycetes</taxon>
        <taxon>Hypocreomycetidae</taxon>
        <taxon>Glomerellales</taxon>
        <taxon>Plectosphaerellaceae</taxon>
        <taxon>Plectosphaerella</taxon>
    </lineage>
</organism>
<keyword evidence="1" id="KW-0732">Signal</keyword>
<dbReference type="Proteomes" id="UP000813385">
    <property type="component" value="Unassembled WGS sequence"/>
</dbReference>
<protein>
    <submittedName>
        <fullName evidence="2">Uncharacterized protein</fullName>
    </submittedName>
</protein>
<evidence type="ECO:0000313" key="3">
    <source>
        <dbReference type="Proteomes" id="UP000813385"/>
    </source>
</evidence>
<gene>
    <name evidence="2" type="ORF">B0T11DRAFT_275805</name>
</gene>
<accession>A0A8K0TNA9</accession>
<feature type="chain" id="PRO_5035466943" evidence="1">
    <location>
        <begin position="31"/>
        <end position="194"/>
    </location>
</feature>
<evidence type="ECO:0000256" key="1">
    <source>
        <dbReference type="SAM" id="SignalP"/>
    </source>
</evidence>
<feature type="signal peptide" evidence="1">
    <location>
        <begin position="1"/>
        <end position="30"/>
    </location>
</feature>
<sequence>MIRPRAAAKTQHRHILVVSVVLMEGGPTQGRPPGHDVARARHPPTPQAFFSFTRLPGSSWGAFLFPLPGSPITPPCRHSLSAPSLQMGTLIRARSDAVLAIARALAPPTREAGVCASSTPTFPPMAAATRALVEDLRVGTSLKSWPTESTRSLVVPQPFFAKAAFHLRRRRLPVTFLPRPSVSPLGPLGGGPEA</sequence>
<evidence type="ECO:0000313" key="2">
    <source>
        <dbReference type="EMBL" id="KAH7367682.1"/>
    </source>
</evidence>
<reference evidence="2" key="1">
    <citation type="journal article" date="2021" name="Nat. Commun.">
        <title>Genetic determinants of endophytism in the Arabidopsis root mycobiome.</title>
        <authorList>
            <person name="Mesny F."/>
            <person name="Miyauchi S."/>
            <person name="Thiergart T."/>
            <person name="Pickel B."/>
            <person name="Atanasova L."/>
            <person name="Karlsson M."/>
            <person name="Huettel B."/>
            <person name="Barry K.W."/>
            <person name="Haridas S."/>
            <person name="Chen C."/>
            <person name="Bauer D."/>
            <person name="Andreopoulos W."/>
            <person name="Pangilinan J."/>
            <person name="LaButti K."/>
            <person name="Riley R."/>
            <person name="Lipzen A."/>
            <person name="Clum A."/>
            <person name="Drula E."/>
            <person name="Henrissat B."/>
            <person name="Kohler A."/>
            <person name="Grigoriev I.V."/>
            <person name="Martin F.M."/>
            <person name="Hacquard S."/>
        </authorList>
    </citation>
    <scope>NUCLEOTIDE SEQUENCE</scope>
    <source>
        <strain evidence="2">MPI-CAGE-AT-0016</strain>
    </source>
</reference>
<name>A0A8K0TNA9_9PEZI</name>
<proteinExistence type="predicted"/>
<dbReference type="EMBL" id="JAGPXD010000002">
    <property type="protein sequence ID" value="KAH7367682.1"/>
    <property type="molecule type" value="Genomic_DNA"/>
</dbReference>
<keyword evidence="3" id="KW-1185">Reference proteome</keyword>
<comment type="caution">
    <text evidence="2">The sequence shown here is derived from an EMBL/GenBank/DDBJ whole genome shotgun (WGS) entry which is preliminary data.</text>
</comment>
<dbReference type="AlphaFoldDB" id="A0A8K0TNA9"/>